<dbReference type="AlphaFoldDB" id="A0A0S6VRA0"/>
<dbReference type="GO" id="GO:0032259">
    <property type="term" value="P:methylation"/>
    <property type="evidence" value="ECO:0007669"/>
    <property type="project" value="UniProtKB-KW"/>
</dbReference>
<dbReference type="InterPro" id="IPR012818">
    <property type="entry name" value="CbiE"/>
</dbReference>
<keyword evidence="4 7" id="KW-0808">Transferase</keyword>
<evidence type="ECO:0000256" key="5">
    <source>
        <dbReference type="ARBA" id="ARBA00022691"/>
    </source>
</evidence>
<dbReference type="Pfam" id="PF00590">
    <property type="entry name" value="TP_methylase"/>
    <property type="match status" value="1"/>
</dbReference>
<keyword evidence="5" id="KW-0949">S-adenosyl-L-methionine</keyword>
<keyword evidence="8" id="KW-1185">Reference proteome</keyword>
<keyword evidence="2" id="KW-0169">Cobalamin biosynthesis</keyword>
<evidence type="ECO:0000256" key="1">
    <source>
        <dbReference type="ARBA" id="ARBA00004953"/>
    </source>
</evidence>
<dbReference type="PANTHER" id="PTHR43182">
    <property type="entry name" value="COBALT-PRECORRIN-6B C(15)-METHYLTRANSFERASE (DECARBOXYLATING)"/>
    <property type="match status" value="1"/>
</dbReference>
<dbReference type="GO" id="GO:0008276">
    <property type="term" value="F:protein methyltransferase activity"/>
    <property type="evidence" value="ECO:0007669"/>
    <property type="project" value="InterPro"/>
</dbReference>
<dbReference type="HOGENOM" id="CLU_089162_2_0_0"/>
<accession>A0A0S6VRA0</accession>
<evidence type="ECO:0000256" key="4">
    <source>
        <dbReference type="ARBA" id="ARBA00022679"/>
    </source>
</evidence>
<dbReference type="Proteomes" id="UP000030700">
    <property type="component" value="Unassembled WGS sequence"/>
</dbReference>
<evidence type="ECO:0000256" key="3">
    <source>
        <dbReference type="ARBA" id="ARBA00022603"/>
    </source>
</evidence>
<gene>
    <name evidence="7" type="ORF">U14_01088</name>
</gene>
<dbReference type="PANTHER" id="PTHR43182:SF1">
    <property type="entry name" value="COBALT-PRECORRIN-7 C(5)-METHYLTRANSFERASE"/>
    <property type="match status" value="1"/>
</dbReference>
<dbReference type="GO" id="GO:0009236">
    <property type="term" value="P:cobalamin biosynthetic process"/>
    <property type="evidence" value="ECO:0007669"/>
    <property type="project" value="UniProtKB-UniPathway"/>
</dbReference>
<protein>
    <submittedName>
        <fullName evidence="7">Precorrin-6y C5,15-methyltransferase (Decarboxylating), CbiE subunit</fullName>
    </submittedName>
</protein>
<dbReference type="CDD" id="cd11644">
    <property type="entry name" value="Precorrin-6Y-MT"/>
    <property type="match status" value="1"/>
</dbReference>
<dbReference type="STRING" id="1499966.U14_01088"/>
<dbReference type="NCBIfam" id="TIGR02467">
    <property type="entry name" value="CbiE"/>
    <property type="match status" value="1"/>
</dbReference>
<reference evidence="7" key="1">
    <citation type="journal article" date="2015" name="PeerJ">
        <title>First genomic representation of candidate bacterial phylum KSB3 points to enhanced environmental sensing as a trigger of wastewater bulking.</title>
        <authorList>
            <person name="Sekiguchi Y."/>
            <person name="Ohashi A."/>
            <person name="Parks D.H."/>
            <person name="Yamauchi T."/>
            <person name="Tyson G.W."/>
            <person name="Hugenholtz P."/>
        </authorList>
    </citation>
    <scope>NUCLEOTIDE SEQUENCE [LARGE SCALE GENOMIC DNA]</scope>
</reference>
<organism evidence="7">
    <name type="scientific">Candidatus Moduliflexus flocculans</name>
    <dbReference type="NCBI Taxonomy" id="1499966"/>
    <lineage>
        <taxon>Bacteria</taxon>
        <taxon>Candidatus Moduliflexota</taxon>
        <taxon>Candidatus Moduliflexia</taxon>
        <taxon>Candidatus Moduliflexales</taxon>
        <taxon>Candidatus Moduliflexaceae</taxon>
    </lineage>
</organism>
<name>A0A0S6VRA0_9BACT</name>
<evidence type="ECO:0000259" key="6">
    <source>
        <dbReference type="Pfam" id="PF00590"/>
    </source>
</evidence>
<feature type="domain" description="Tetrapyrrole methylase" evidence="6">
    <location>
        <begin position="1"/>
        <end position="179"/>
    </location>
</feature>
<dbReference type="InterPro" id="IPR000878">
    <property type="entry name" value="4pyrrol_Mease"/>
</dbReference>
<sequence length="200" mass="22247">MLSLIGMGPGHIDYVTPEAAAAIRRADIVLAFDRVAETAELIRTPIVRIRRLDDIFAHLAPERDVALLVSGDPGFFSMLEYLHAQRVEIGRVIPGISSLQYFMAALRKSWHGVTCLSLHGRDDDLAALKDVRIAAMLTDKINTPQHISKRLHQLAWRGRLYVGSHLSYPNERILAARIGDEIDDDGSLSIVVVERDEMAS</sequence>
<evidence type="ECO:0000313" key="8">
    <source>
        <dbReference type="Proteomes" id="UP000030700"/>
    </source>
</evidence>
<dbReference type="InterPro" id="IPR050714">
    <property type="entry name" value="Cobalamin_biosynth_MTase"/>
</dbReference>
<dbReference type="EMBL" id="DF820455">
    <property type="protein sequence ID" value="GAK49864.1"/>
    <property type="molecule type" value="Genomic_DNA"/>
</dbReference>
<dbReference type="Gene3D" id="3.40.1010.10">
    <property type="entry name" value="Cobalt-precorrin-4 Transmethylase, Domain 1"/>
    <property type="match status" value="1"/>
</dbReference>
<dbReference type="InterPro" id="IPR035996">
    <property type="entry name" value="4pyrrol_Methylase_sf"/>
</dbReference>
<proteinExistence type="predicted"/>
<dbReference type="InterPro" id="IPR014777">
    <property type="entry name" value="4pyrrole_Mease_sub1"/>
</dbReference>
<evidence type="ECO:0000313" key="7">
    <source>
        <dbReference type="EMBL" id="GAK49864.1"/>
    </source>
</evidence>
<dbReference type="SUPFAM" id="SSF53790">
    <property type="entry name" value="Tetrapyrrole methylase"/>
    <property type="match status" value="1"/>
</dbReference>
<evidence type="ECO:0000256" key="2">
    <source>
        <dbReference type="ARBA" id="ARBA00022573"/>
    </source>
</evidence>
<keyword evidence="3 7" id="KW-0489">Methyltransferase</keyword>
<comment type="pathway">
    <text evidence="1">Cofactor biosynthesis; adenosylcobalamin biosynthesis.</text>
</comment>
<dbReference type="UniPathway" id="UPA00148"/>